<keyword evidence="3" id="KW-1185">Reference proteome</keyword>
<evidence type="ECO:0008006" key="5">
    <source>
        <dbReference type="Google" id="ProtNLM"/>
    </source>
</evidence>
<evidence type="ECO:0000313" key="1">
    <source>
        <dbReference type="EMBL" id="APR53258.1"/>
    </source>
</evidence>
<name>A0A1L6JBE7_9SPHN</name>
<dbReference type="KEGG" id="skr:BRX40_13220"/>
<accession>A0A1L6JBE7</accession>
<reference evidence="1" key="1">
    <citation type="submission" date="2016-12" db="EMBL/GenBank/DDBJ databases">
        <title>Whole genome sequencing of Sphingomonas koreensis.</title>
        <authorList>
            <person name="Conlan S."/>
            <person name="Thomas P.J."/>
            <person name="Mullikin J."/>
            <person name="Palmore T.N."/>
            <person name="Frank K.M."/>
            <person name="Segre J.A."/>
        </authorList>
    </citation>
    <scope>NUCLEOTIDE SEQUENCE</scope>
    <source>
        <strain evidence="1">ABOJV</strain>
    </source>
</reference>
<sequence>MVNQWCIITRRRRWPVIAEPERRLVLAYAPGAAAGQALSALWALDDKLAETVRTTSEPMLGQIRLQWWHDALVKLDGAPPPAEPVLEAVARDVLRDGVTGAAVGEIAQAWQALLQEELDAVTLKAFAQRGVRLFEIAGTLAGASPADPLALAGEGWALADLAGGLSDPREAAGARMIAEQALAEAAARRWSRNGRALGAMAHLARMDLAGVPFGSPRRTGRVLWHRLTGK</sequence>
<evidence type="ECO:0000313" key="2">
    <source>
        <dbReference type="EMBL" id="RSV04832.1"/>
    </source>
</evidence>
<evidence type="ECO:0000313" key="4">
    <source>
        <dbReference type="Proteomes" id="UP000286681"/>
    </source>
</evidence>
<evidence type="ECO:0000313" key="3">
    <source>
        <dbReference type="Proteomes" id="UP000185161"/>
    </source>
</evidence>
<reference evidence="2 4" key="3">
    <citation type="submission" date="2018-07" db="EMBL/GenBank/DDBJ databases">
        <title>Genomic and Epidemiologic Investigation of an Indolent Hospital Outbreak.</title>
        <authorList>
            <person name="Johnson R.C."/>
            <person name="Deming C."/>
            <person name="Conlan S."/>
            <person name="Zellmer C.J."/>
            <person name="Michelin A.V."/>
            <person name="Lee-Lin S."/>
            <person name="Thomas P.J."/>
            <person name="Park M."/>
            <person name="Weingarten R.A."/>
            <person name="Less J."/>
            <person name="Dekker J.P."/>
            <person name="Frank K.M."/>
            <person name="Musser K.A."/>
            <person name="Mcquiston J.R."/>
            <person name="Henderson D.K."/>
            <person name="Lau A.F."/>
            <person name="Palmore T.N."/>
            <person name="Segre J.A."/>
        </authorList>
    </citation>
    <scope>NUCLEOTIDE SEQUENCE [LARGE SCALE GENOMIC DNA]</scope>
    <source>
        <strain evidence="2 4">SK-NIH.Env10_0317</strain>
    </source>
</reference>
<dbReference type="Proteomes" id="UP000185161">
    <property type="component" value="Chromosome"/>
</dbReference>
<dbReference type="Proteomes" id="UP000286681">
    <property type="component" value="Unassembled WGS sequence"/>
</dbReference>
<proteinExistence type="predicted"/>
<dbReference type="STRING" id="93064.BRX40_13220"/>
<dbReference type="OrthoDB" id="9814909at2"/>
<reference evidence="3" key="2">
    <citation type="submission" date="2016-12" db="EMBL/GenBank/DDBJ databases">
        <title>Whole genome sequencing of Sphingomonas sp. ABOJV.</title>
        <authorList>
            <person name="Conlan S."/>
            <person name="Thomas P.J."/>
            <person name="Mullikin J."/>
            <person name="Palmore T.N."/>
            <person name="Frank K.M."/>
            <person name="Segre J.A."/>
        </authorList>
    </citation>
    <scope>NUCLEOTIDE SEQUENCE [LARGE SCALE GENOMIC DNA]</scope>
    <source>
        <strain evidence="3">ABOJV</strain>
    </source>
</reference>
<dbReference type="AlphaFoldDB" id="A0A1L6JBE7"/>
<gene>
    <name evidence="1" type="ORF">BRX40_13220</name>
    <name evidence="2" type="ORF">CA257_08000</name>
</gene>
<organism evidence="1 3">
    <name type="scientific">Sphingomonas koreensis</name>
    <dbReference type="NCBI Taxonomy" id="93064"/>
    <lineage>
        <taxon>Bacteria</taxon>
        <taxon>Pseudomonadati</taxon>
        <taxon>Pseudomonadota</taxon>
        <taxon>Alphaproteobacteria</taxon>
        <taxon>Sphingomonadales</taxon>
        <taxon>Sphingomonadaceae</taxon>
        <taxon>Sphingomonas</taxon>
    </lineage>
</organism>
<dbReference type="EMBL" id="QQWO01000005">
    <property type="protein sequence ID" value="RSV04832.1"/>
    <property type="molecule type" value="Genomic_DNA"/>
</dbReference>
<dbReference type="EMBL" id="CP018820">
    <property type="protein sequence ID" value="APR53258.1"/>
    <property type="molecule type" value="Genomic_DNA"/>
</dbReference>
<protein>
    <recommendedName>
        <fullName evidence="5">Phytoene synthase</fullName>
    </recommendedName>
</protein>